<organism evidence="2 3">
    <name type="scientific">Rhizopogon vinicolor AM-OR11-026</name>
    <dbReference type="NCBI Taxonomy" id="1314800"/>
    <lineage>
        <taxon>Eukaryota</taxon>
        <taxon>Fungi</taxon>
        <taxon>Dikarya</taxon>
        <taxon>Basidiomycota</taxon>
        <taxon>Agaricomycotina</taxon>
        <taxon>Agaricomycetes</taxon>
        <taxon>Agaricomycetidae</taxon>
        <taxon>Boletales</taxon>
        <taxon>Suillineae</taxon>
        <taxon>Rhizopogonaceae</taxon>
        <taxon>Rhizopogon</taxon>
    </lineage>
</organism>
<dbReference type="Gene3D" id="3.40.50.1820">
    <property type="entry name" value="alpha/beta hydrolase"/>
    <property type="match status" value="1"/>
</dbReference>
<dbReference type="AlphaFoldDB" id="A0A1B7NDU2"/>
<dbReference type="OrthoDB" id="10249433at2759"/>
<reference evidence="2 3" key="1">
    <citation type="submission" date="2016-06" db="EMBL/GenBank/DDBJ databases">
        <title>Comparative genomics of the ectomycorrhizal sister species Rhizopogon vinicolor and Rhizopogon vesiculosus (Basidiomycota: Boletales) reveals a divergence of the mating type B locus.</title>
        <authorList>
            <consortium name="DOE Joint Genome Institute"/>
            <person name="Mujic A.B."/>
            <person name="Kuo A."/>
            <person name="Tritt A."/>
            <person name="Lipzen A."/>
            <person name="Chen C."/>
            <person name="Johnson J."/>
            <person name="Sharma A."/>
            <person name="Barry K."/>
            <person name="Grigoriev I.V."/>
            <person name="Spatafora J.W."/>
        </authorList>
    </citation>
    <scope>NUCLEOTIDE SEQUENCE [LARGE SCALE GENOMIC DNA]</scope>
    <source>
        <strain evidence="2 3">AM-OR11-026</strain>
    </source>
</reference>
<dbReference type="SUPFAM" id="SSF53474">
    <property type="entry name" value="alpha/beta-Hydrolases"/>
    <property type="match status" value="1"/>
</dbReference>
<dbReference type="Proteomes" id="UP000092154">
    <property type="component" value="Unassembled WGS sequence"/>
</dbReference>
<dbReference type="PANTHER" id="PTHR43798:SF33">
    <property type="entry name" value="HYDROLASE, PUTATIVE (AFU_ORTHOLOGUE AFUA_2G14860)-RELATED"/>
    <property type="match status" value="1"/>
</dbReference>
<dbReference type="InParanoid" id="A0A1B7NDU2"/>
<dbReference type="Pfam" id="PF12697">
    <property type="entry name" value="Abhydrolase_6"/>
    <property type="match status" value="1"/>
</dbReference>
<keyword evidence="3" id="KW-1185">Reference proteome</keyword>
<dbReference type="InterPro" id="IPR029058">
    <property type="entry name" value="AB_hydrolase_fold"/>
</dbReference>
<name>A0A1B7NDU2_9AGAM</name>
<dbReference type="InterPro" id="IPR050266">
    <property type="entry name" value="AB_hydrolase_sf"/>
</dbReference>
<dbReference type="PANTHER" id="PTHR43798">
    <property type="entry name" value="MONOACYLGLYCEROL LIPASE"/>
    <property type="match status" value="1"/>
</dbReference>
<dbReference type="GO" id="GO:0016787">
    <property type="term" value="F:hydrolase activity"/>
    <property type="evidence" value="ECO:0007669"/>
    <property type="project" value="UniProtKB-KW"/>
</dbReference>
<dbReference type="InterPro" id="IPR000073">
    <property type="entry name" value="AB_hydrolase_1"/>
</dbReference>
<gene>
    <name evidence="2" type="ORF">K503DRAFT_821693</name>
</gene>
<accession>A0A1B7NDU2</accession>
<protein>
    <submittedName>
        <fullName evidence="2">Alpha/beta-hydrolase</fullName>
    </submittedName>
</protein>
<feature type="domain" description="AB hydrolase-1" evidence="1">
    <location>
        <begin position="149"/>
        <end position="375"/>
    </location>
</feature>
<dbReference type="EMBL" id="KV448144">
    <property type="protein sequence ID" value="OAX43057.1"/>
    <property type="molecule type" value="Genomic_DNA"/>
</dbReference>
<keyword evidence="2" id="KW-0378">Hydrolase</keyword>
<evidence type="ECO:0000259" key="1">
    <source>
        <dbReference type="Pfam" id="PF12697"/>
    </source>
</evidence>
<evidence type="ECO:0000313" key="3">
    <source>
        <dbReference type="Proteomes" id="UP000092154"/>
    </source>
</evidence>
<dbReference type="GO" id="GO:0016020">
    <property type="term" value="C:membrane"/>
    <property type="evidence" value="ECO:0007669"/>
    <property type="project" value="TreeGrafter"/>
</dbReference>
<dbReference type="STRING" id="1314800.A0A1B7NDU2"/>
<sequence>MYLWCHAPRILIVRMMGASSLLSVPIRTRRTTLLFAGCDEYDSMGSDEGWVEAVNGWGTTGSLLARTDVIPLPRVLYPSWSALTAAKLRDLRLPESRTQMRTVVPQVVLWRLPSGLPQLRLSSKSLHLYNLPHSQASQWGSPLASRRALLIHGLTSSSHTWESFAQLLVAEGFFVIAPNLLGHAGRRSSDYRLSTLAEDLQPYFVKDTYDVIIGHSLGGTVALSLLPFLPKEKETTVILVDPPLEVPAERFDMDKDWILKEFTKTVEERMAENPTLSRVDCVLRMLAVSMCDLTVVESIFASCLCDNQHNTPWSSGGLFKSIPHNVKITVLVADPKLSLICHLDHIPRDIERLEAIGLTGVGHDIPAERPEAIMDVISLP</sequence>
<proteinExistence type="predicted"/>
<evidence type="ECO:0000313" key="2">
    <source>
        <dbReference type="EMBL" id="OAX43057.1"/>
    </source>
</evidence>